<dbReference type="SUPFAM" id="SSF54637">
    <property type="entry name" value="Thioesterase/thiol ester dehydrase-isomerase"/>
    <property type="match status" value="1"/>
</dbReference>
<gene>
    <name evidence="3" type="ORF">F0344_34650</name>
</gene>
<dbReference type="EMBL" id="CP045703">
    <property type="protein sequence ID" value="QNE79604.1"/>
    <property type="molecule type" value="Genomic_DNA"/>
</dbReference>
<evidence type="ECO:0000313" key="4">
    <source>
        <dbReference type="Proteomes" id="UP000515307"/>
    </source>
</evidence>
<dbReference type="InterPro" id="IPR005509">
    <property type="entry name" value="AfsA_hotdog_dom"/>
</dbReference>
<feature type="domain" description="A-factor biosynthesis hotdog" evidence="2">
    <location>
        <begin position="23"/>
        <end position="156"/>
    </location>
</feature>
<evidence type="ECO:0000313" key="3">
    <source>
        <dbReference type="EMBL" id="QNE79604.1"/>
    </source>
</evidence>
<dbReference type="Proteomes" id="UP000515307">
    <property type="component" value="Plasmid unnamed1"/>
</dbReference>
<accession>A0A7G7BW89</accession>
<dbReference type="KEGG" id="sfiy:F0344_34650"/>
<evidence type="ECO:0000259" key="2">
    <source>
        <dbReference type="Pfam" id="PF03756"/>
    </source>
</evidence>
<keyword evidence="4" id="KW-1185">Reference proteome</keyword>
<dbReference type="RefSeq" id="WP_185303089.1">
    <property type="nucleotide sequence ID" value="NZ_CP045703.1"/>
</dbReference>
<dbReference type="GO" id="GO:0016740">
    <property type="term" value="F:transferase activity"/>
    <property type="evidence" value="ECO:0007669"/>
    <property type="project" value="InterPro"/>
</dbReference>
<reference evidence="4" key="1">
    <citation type="submission" date="2019-10" db="EMBL/GenBank/DDBJ databases">
        <title>Antimicrobial potential of Antarctic Bacteria.</title>
        <authorList>
            <person name="Benaud N."/>
            <person name="Edwards R.J."/>
            <person name="Ferrari B.C."/>
        </authorList>
    </citation>
    <scope>NUCLEOTIDE SEQUENCE [LARGE SCALE GENOMIC DNA]</scope>
    <source>
        <strain evidence="4">NBSH44</strain>
        <plasmid evidence="4">unnamed1</plasmid>
    </source>
</reference>
<feature type="domain" description="A-factor biosynthesis hotdog" evidence="2">
    <location>
        <begin position="192"/>
        <end position="252"/>
    </location>
</feature>
<keyword evidence="3" id="KW-0614">Plasmid</keyword>
<evidence type="ECO:0000256" key="1">
    <source>
        <dbReference type="SAM" id="MobiDB-lite"/>
    </source>
</evidence>
<dbReference type="NCBIfam" id="NF041195">
    <property type="entry name" value="ScbA_BarX_GamBu"/>
    <property type="match status" value="1"/>
</dbReference>
<feature type="region of interest" description="Disordered" evidence="1">
    <location>
        <begin position="1"/>
        <end position="24"/>
    </location>
</feature>
<name>A0A7G7BW89_9ACTN</name>
<dbReference type="AlphaFoldDB" id="A0A7G7BW89"/>
<organism evidence="3 4">
    <name type="scientific">Streptomyces finlayi</name>
    <dbReference type="NCBI Taxonomy" id="67296"/>
    <lineage>
        <taxon>Bacteria</taxon>
        <taxon>Bacillati</taxon>
        <taxon>Actinomycetota</taxon>
        <taxon>Actinomycetes</taxon>
        <taxon>Kitasatosporales</taxon>
        <taxon>Streptomycetaceae</taxon>
        <taxon>Streptomyces</taxon>
    </lineage>
</organism>
<protein>
    <recommendedName>
        <fullName evidence="2">A-factor biosynthesis hotdog domain-containing protein</fullName>
    </recommendedName>
</protein>
<dbReference type="InterPro" id="IPR047757">
    <property type="entry name" value="AfsA-like"/>
</dbReference>
<geneLocation type="plasmid" evidence="3 4">
    <name>unnamed1</name>
</geneLocation>
<dbReference type="Pfam" id="PF03756">
    <property type="entry name" value="AfsA"/>
    <property type="match status" value="2"/>
</dbReference>
<sequence>MSSAENKAPTGLHPQRPTVASRLVRKTNPSEVLITAWRGVSENQHVVSAEWPFSHPFYTPEPEAHRPLLLTESIRQALALLSHTEFRIPLDHRLGWDYISCSATPEGLRTTAEPAAVELHISHTSVSRRRLGCARLSAEVEAVRDGVRVGTAQIRYTSYPEALYRRLRGPYADAAEACARAFLPGRPLSPALVGRESDGDVVLSPTTRDNLWFLRPDLTHPVLFDHPHDHVPGMVLLEAFDQASTALCAPKETRTLSLDAVFKRYVELDQPCLIEGERLGTSGIQLIATQGDVVAVSALVTTAPA</sequence>
<dbReference type="InterPro" id="IPR029069">
    <property type="entry name" value="HotDog_dom_sf"/>
</dbReference>
<dbReference type="CDD" id="cd03440">
    <property type="entry name" value="hot_dog"/>
    <property type="match status" value="1"/>
</dbReference>
<proteinExistence type="predicted"/>